<organism evidence="1 2">
    <name type="scientific">Limnospira fusiformis PMC 851.14</name>
    <dbReference type="NCBI Taxonomy" id="2219512"/>
    <lineage>
        <taxon>Bacteria</taxon>
        <taxon>Bacillati</taxon>
        <taxon>Cyanobacteriota</taxon>
        <taxon>Cyanophyceae</taxon>
        <taxon>Oscillatoriophycideae</taxon>
        <taxon>Oscillatoriales</taxon>
        <taxon>Sirenicapillariaceae</taxon>
        <taxon>Limnospira</taxon>
    </lineage>
</organism>
<evidence type="ECO:0000313" key="1">
    <source>
        <dbReference type="EMBL" id="MEK9514724.1"/>
    </source>
</evidence>
<accession>A0ABU9ERY0</accession>
<dbReference type="RefSeq" id="WP_315662764.1">
    <property type="nucleotide sequence ID" value="NZ_JBBWYZ010000025.1"/>
</dbReference>
<proteinExistence type="predicted"/>
<dbReference type="EMBL" id="JBBWYZ010000025">
    <property type="protein sequence ID" value="MEK9514724.1"/>
    <property type="molecule type" value="Genomic_DNA"/>
</dbReference>
<protein>
    <submittedName>
        <fullName evidence="1">Glycosyltransferase family 2 protein</fullName>
    </submittedName>
</protein>
<dbReference type="InterPro" id="IPR029044">
    <property type="entry name" value="Nucleotide-diphossugar_trans"/>
</dbReference>
<keyword evidence="2" id="KW-1185">Reference proteome</keyword>
<name>A0ABU9ERY0_LIMFS</name>
<reference evidence="1 2" key="1">
    <citation type="journal article" date="2024" name="Front. Microbiol.">
        <title>Transcriptomic insights into the dominance of two phototrophs throughout the water column of a tropical hypersaline-alkaline crater lake (Dziani Dzaha, Mayotte).</title>
        <authorList>
            <person name="Duperron S."/>
            <person name="Halary S."/>
            <person name="Bouly J.-P."/>
            <person name="Roussel T."/>
            <person name="Hugoni M."/>
            <person name="Bruto M."/>
            <person name="Oger P."/>
            <person name="Duval C."/>
            <person name="Woo A."/>
            <person name="Jezequiel D."/>
            <person name="Ader M."/>
            <person name="Leboulanger C."/>
            <person name="Agogue H."/>
            <person name="Grossi V."/>
            <person name="Trousselier M."/>
            <person name="Bernard C."/>
        </authorList>
    </citation>
    <scope>NUCLEOTIDE SEQUENCE [LARGE SCALE GENOMIC DNA]</scope>
    <source>
        <strain evidence="1 2">PMC 851.14</strain>
    </source>
</reference>
<dbReference type="Proteomes" id="UP001387447">
    <property type="component" value="Unassembled WGS sequence"/>
</dbReference>
<sequence>MLGFVVPIKSRKISKSWDNLSLLFERTARSMCNQTNPDFRMIVVCQEKPNIKFEHPNLHYLTVDMGLPVPTTIVEKRVDKMYKIIAGVRLAKEMGCDHIMLADGDDCVSRCLANLVAQNKSVDGYFFKRGYVYNNNSNVIKVMRKGFHHYCGTTHIIRSDLYDTSEDTLGRIPESITSPSQIPKDIHDFYYCHRYFGSAVESKGAHLEPLPFLGSIYILGNRENLSSEDLVNMEKRKNMSFKVRLLNLKASLLDYRKLTPKIREEFGLYDIELINP</sequence>
<comment type="caution">
    <text evidence="1">The sequence shown here is derived from an EMBL/GenBank/DDBJ whole genome shotgun (WGS) entry which is preliminary data.</text>
</comment>
<evidence type="ECO:0000313" key="2">
    <source>
        <dbReference type="Proteomes" id="UP001387447"/>
    </source>
</evidence>
<dbReference type="SUPFAM" id="SSF53448">
    <property type="entry name" value="Nucleotide-diphospho-sugar transferases"/>
    <property type="match status" value="1"/>
</dbReference>
<gene>
    <name evidence="1" type="ORF">AAEJ74_24600</name>
</gene>